<dbReference type="Proteomes" id="UP000054928">
    <property type="component" value="Unassembled WGS sequence"/>
</dbReference>
<dbReference type="InterPro" id="IPR036047">
    <property type="entry name" value="F-box-like_dom_sf"/>
</dbReference>
<dbReference type="EMBL" id="CCYD01002502">
    <property type="protein sequence ID" value="CEG47339.1"/>
    <property type="molecule type" value="Genomic_DNA"/>
</dbReference>
<dbReference type="Pfam" id="PF12937">
    <property type="entry name" value="F-box-like"/>
    <property type="match status" value="1"/>
</dbReference>
<dbReference type="AlphaFoldDB" id="A0A0N7L7K6"/>
<dbReference type="OrthoDB" id="66938at2759"/>
<dbReference type="CDD" id="cd09917">
    <property type="entry name" value="F-box_SF"/>
    <property type="match status" value="1"/>
</dbReference>
<protein>
    <submittedName>
        <fullName evidence="2">F-box domain</fullName>
    </submittedName>
</protein>
<reference evidence="3" key="1">
    <citation type="submission" date="2014-09" db="EMBL/GenBank/DDBJ databases">
        <authorList>
            <person name="Sharma Rahul"/>
            <person name="Thines Marco"/>
        </authorList>
    </citation>
    <scope>NUCLEOTIDE SEQUENCE [LARGE SCALE GENOMIC DNA]</scope>
</reference>
<accession>A0A0N7L7K6</accession>
<evidence type="ECO:0000259" key="1">
    <source>
        <dbReference type="Pfam" id="PF12937"/>
    </source>
</evidence>
<dbReference type="SUPFAM" id="SSF81383">
    <property type="entry name" value="F-box domain"/>
    <property type="match status" value="1"/>
</dbReference>
<dbReference type="Gene3D" id="1.20.1280.50">
    <property type="match status" value="1"/>
</dbReference>
<dbReference type="RefSeq" id="XP_024583708.1">
    <property type="nucleotide sequence ID" value="XM_024718295.1"/>
</dbReference>
<keyword evidence="3" id="KW-1185">Reference proteome</keyword>
<dbReference type="GeneID" id="36399090"/>
<organism evidence="2 3">
    <name type="scientific">Plasmopara halstedii</name>
    <name type="common">Downy mildew of sunflower</name>
    <dbReference type="NCBI Taxonomy" id="4781"/>
    <lineage>
        <taxon>Eukaryota</taxon>
        <taxon>Sar</taxon>
        <taxon>Stramenopiles</taxon>
        <taxon>Oomycota</taxon>
        <taxon>Peronosporomycetes</taxon>
        <taxon>Peronosporales</taxon>
        <taxon>Peronosporaceae</taxon>
        <taxon>Plasmopara</taxon>
    </lineage>
</organism>
<dbReference type="OMA" id="VAMFCDI"/>
<name>A0A0N7L7K6_PLAHL</name>
<evidence type="ECO:0000313" key="2">
    <source>
        <dbReference type="EMBL" id="CEG47339.1"/>
    </source>
</evidence>
<proteinExistence type="predicted"/>
<feature type="domain" description="F-box" evidence="1">
    <location>
        <begin position="85"/>
        <end position="116"/>
    </location>
</feature>
<sequence>MAPASVLDLFGLLQSSTSQLHHSLSVHLTVPSASELTSSINQVTTLTSSTLRSTFTSSRSNTESNTLSKPNIIAIEWPAQILAIDEIVLLIISYLDGESLSRVQGVSKAWREFIQQHLECLYQVLIYERQVFHTVITSRSAFLSYLFSKRHELDQELAHTHAVQSKYQALEQYCTSTEDHGFVAMFCDIIEFTNPKIARFVALKRQSALSMVLAATPTHVMKFRKQSKFVGPITFVPVDNPLWPVFTLSPVTARGFLGYAFDHVRVVHGYEALKDTVIKSILKDLMIFDTMEHIAAYERRIGYAPYATSLDYDAEMPDVGRHLIFSSSLRRQLEKYPVAERIGRLYVRIKAVDNCIATTLANL</sequence>
<evidence type="ECO:0000313" key="3">
    <source>
        <dbReference type="Proteomes" id="UP000054928"/>
    </source>
</evidence>
<dbReference type="InterPro" id="IPR001810">
    <property type="entry name" value="F-box_dom"/>
</dbReference>